<keyword evidence="6" id="KW-0812">Transmembrane</keyword>
<evidence type="ECO:0000256" key="2">
    <source>
        <dbReference type="ARBA" id="ARBA00022729"/>
    </source>
</evidence>
<evidence type="ECO:0000256" key="3">
    <source>
        <dbReference type="ARBA" id="ARBA00023136"/>
    </source>
</evidence>
<dbReference type="Pfam" id="PF00129">
    <property type="entry name" value="MHC_I"/>
    <property type="match status" value="3"/>
</dbReference>
<dbReference type="GO" id="GO:0002476">
    <property type="term" value="P:antigen processing and presentation of endogenous peptide antigen via MHC class Ib"/>
    <property type="evidence" value="ECO:0007669"/>
    <property type="project" value="TreeGrafter"/>
</dbReference>
<reference evidence="9" key="2">
    <citation type="journal article" date="2013" name="Nat. Commun.">
        <title>Genome of the Chinese tree shrew.</title>
        <authorList>
            <person name="Fan Y."/>
            <person name="Huang Z.Y."/>
            <person name="Cao C.C."/>
            <person name="Chen C.S."/>
            <person name="Chen Y.X."/>
            <person name="Fan D.D."/>
            <person name="He J."/>
            <person name="Hou H.L."/>
            <person name="Hu L."/>
            <person name="Hu X.T."/>
            <person name="Jiang X.T."/>
            <person name="Lai R."/>
            <person name="Lang Y.S."/>
            <person name="Liang B."/>
            <person name="Liao S.G."/>
            <person name="Mu D."/>
            <person name="Ma Y.Y."/>
            <person name="Niu Y.Y."/>
            <person name="Sun X.Q."/>
            <person name="Xia J.Q."/>
            <person name="Xiao J."/>
            <person name="Xiong Z.Q."/>
            <person name="Xu L."/>
            <person name="Yang L."/>
            <person name="Zhang Y."/>
            <person name="Zhao W."/>
            <person name="Zhao X.D."/>
            <person name="Zheng Y.T."/>
            <person name="Zhou J.M."/>
            <person name="Zhu Y.B."/>
            <person name="Zhang G.J."/>
            <person name="Wang J."/>
            <person name="Yao Y.G."/>
        </authorList>
    </citation>
    <scope>NUCLEOTIDE SEQUENCE [LARGE SCALE GENOMIC DNA]</scope>
</reference>
<dbReference type="GO" id="GO:0001916">
    <property type="term" value="P:positive regulation of T cell mediated cytotoxicity"/>
    <property type="evidence" value="ECO:0007669"/>
    <property type="project" value="TreeGrafter"/>
</dbReference>
<dbReference type="GO" id="GO:0005615">
    <property type="term" value="C:extracellular space"/>
    <property type="evidence" value="ECO:0007669"/>
    <property type="project" value="TreeGrafter"/>
</dbReference>
<reference evidence="9" key="1">
    <citation type="submission" date="2012-07" db="EMBL/GenBank/DDBJ databases">
        <title>Genome of the Chinese tree shrew, a rising model animal genetically related to primates.</title>
        <authorList>
            <person name="Zhang G."/>
            <person name="Fan Y."/>
            <person name="Yao Y."/>
            <person name="Huang Z."/>
        </authorList>
    </citation>
    <scope>NUCLEOTIDE SEQUENCE [LARGE SCALE GENOMIC DNA]</scope>
</reference>
<dbReference type="GO" id="GO:0046703">
    <property type="term" value="F:natural killer cell lectin-like receptor binding"/>
    <property type="evidence" value="ECO:0007669"/>
    <property type="project" value="UniProtKB-ARBA"/>
</dbReference>
<keyword evidence="9" id="KW-1185">Reference proteome</keyword>
<evidence type="ECO:0000256" key="4">
    <source>
        <dbReference type="ARBA" id="ARBA00023157"/>
    </source>
</evidence>
<dbReference type="PANTHER" id="PTHR16675:SF64">
    <property type="entry name" value="RETINOIC ACID EARLY TRANSCRIPT 1E"/>
    <property type="match status" value="1"/>
</dbReference>
<evidence type="ECO:0000256" key="5">
    <source>
        <dbReference type="ARBA" id="ARBA00023180"/>
    </source>
</evidence>
<sequence length="689" mass="77043">MQGSVDREKFLQYDSDSDKARPVGVLEEEVNTTRAWTELTQTLGEVGRELRILLILSGVTLEEKEPEGPPSLQAELLCRREAEQCAGASWQFSINGRTALLLDAMSMTWTILSPGARGNKEEWESDRGLAEYLRKISVGDCNHWLRAVLELWETTLEPTDTHALCYDFTLIPSPRPGQGWCEVQGQVDWKVFLSYDCGSKVKPISPLGKKVNGTRAWEDQVIMLRDAGEIFKERLPDIKLEDDGNRGSLPLQARMSCKCDASGHTTGAWQFSFDGQTFLLFDPEKRMWTAVHHTAGGMKEQWENDREMAMFLEKVSLGDGGSWLEEFLKCWEEVLEPTDTLAVRPGELERVSLRGDTLGKLSPEFWQILTVTDQGEDRAYPGVGLLTLKRMQVTMWMPTAATQLLSTMESASLPLALVIVYLSSLLLLTEARMTLGCEFPERPAEEGDVHSLCLNFTVQSQSRPEQPWCAVQGSVDREKFLQYDSDSDKARPVGVLGEEVNTTRAWTELTQTLGEVGRELRSLLSGITLEKKEPEGPLRLQAELLCRREAEQCAGASWQFSINGRTALLLDAMSMTWTILSPGARGIKEEWESDRGLAEYFRKISVGDCNHWLREFLELWETMLEPTVPPSKTPYTNQSSSTTLNAYVVPITIPCIVIVIIIIIITCSLAFGCSPGGVTEGEEQAGPLL</sequence>
<evidence type="ECO:0000259" key="7">
    <source>
        <dbReference type="Pfam" id="PF00129"/>
    </source>
</evidence>
<dbReference type="EMBL" id="KB320391">
    <property type="protein sequence ID" value="ELW72781.1"/>
    <property type="molecule type" value="Genomic_DNA"/>
</dbReference>
<name>L9LCV1_TUPCH</name>
<dbReference type="STRING" id="246437.L9LCV1"/>
<dbReference type="FunFam" id="3.30.500.10:FF:000004">
    <property type="entry name" value="Retinoic acid early-inducible protein 1-beta"/>
    <property type="match status" value="3"/>
</dbReference>
<feature type="transmembrane region" description="Helical" evidence="6">
    <location>
        <begin position="647"/>
        <end position="671"/>
    </location>
</feature>
<dbReference type="InterPro" id="IPR011162">
    <property type="entry name" value="MHC_I/II-like_Ag-recog"/>
</dbReference>
<dbReference type="SUPFAM" id="SSF54452">
    <property type="entry name" value="MHC antigen-recognition domain"/>
    <property type="match status" value="3"/>
</dbReference>
<dbReference type="GO" id="GO:0009897">
    <property type="term" value="C:external side of plasma membrane"/>
    <property type="evidence" value="ECO:0007669"/>
    <property type="project" value="TreeGrafter"/>
</dbReference>
<feature type="domain" description="MHC class I-like antigen recognition-like" evidence="7">
    <location>
        <begin position="450"/>
        <end position="619"/>
    </location>
</feature>
<feature type="transmembrane region" description="Helical" evidence="6">
    <location>
        <begin position="411"/>
        <end position="429"/>
    </location>
</feature>
<dbReference type="PANTHER" id="PTHR16675">
    <property type="entry name" value="MHC CLASS I-RELATED"/>
    <property type="match status" value="1"/>
</dbReference>
<dbReference type="Proteomes" id="UP000011518">
    <property type="component" value="Unassembled WGS sequence"/>
</dbReference>
<evidence type="ECO:0000256" key="6">
    <source>
        <dbReference type="SAM" id="Phobius"/>
    </source>
</evidence>
<keyword evidence="2" id="KW-0732">Signal</keyword>
<organism evidence="8 9">
    <name type="scientific">Tupaia chinensis</name>
    <name type="common">Chinese tree shrew</name>
    <name type="synonym">Tupaia belangeri chinensis</name>
    <dbReference type="NCBI Taxonomy" id="246437"/>
    <lineage>
        <taxon>Eukaryota</taxon>
        <taxon>Metazoa</taxon>
        <taxon>Chordata</taxon>
        <taxon>Craniata</taxon>
        <taxon>Vertebrata</taxon>
        <taxon>Euteleostomi</taxon>
        <taxon>Mammalia</taxon>
        <taxon>Eutheria</taxon>
        <taxon>Euarchontoglires</taxon>
        <taxon>Scandentia</taxon>
        <taxon>Tupaiidae</taxon>
        <taxon>Tupaia</taxon>
    </lineage>
</organism>
<evidence type="ECO:0000256" key="1">
    <source>
        <dbReference type="ARBA" id="ARBA00004370"/>
    </source>
</evidence>
<dbReference type="InterPro" id="IPR050208">
    <property type="entry name" value="MHC_class-I_related"/>
</dbReference>
<gene>
    <name evidence="8" type="ORF">TREES_T100017529</name>
</gene>
<dbReference type="InterPro" id="IPR037055">
    <property type="entry name" value="MHC_I-like_Ag-recog_sf"/>
</dbReference>
<feature type="domain" description="MHC class I-like antigen recognition-like" evidence="7">
    <location>
        <begin position="3"/>
        <end position="153"/>
    </location>
</feature>
<accession>L9LCV1</accession>
<keyword evidence="5" id="KW-0325">Glycoprotein</keyword>
<protein>
    <submittedName>
        <fullName evidence="8">NKG2D ligand 4</fullName>
    </submittedName>
</protein>
<feature type="domain" description="MHC class I-like antigen recognition-like" evidence="7">
    <location>
        <begin position="161"/>
        <end position="329"/>
    </location>
</feature>
<evidence type="ECO:0000313" key="9">
    <source>
        <dbReference type="Proteomes" id="UP000011518"/>
    </source>
</evidence>
<dbReference type="Gene3D" id="3.30.500.10">
    <property type="entry name" value="MHC class I-like antigen recognition-like"/>
    <property type="match status" value="3"/>
</dbReference>
<dbReference type="InParanoid" id="L9LCV1"/>
<comment type="subcellular location">
    <subcellularLocation>
        <location evidence="1">Membrane</location>
    </subcellularLocation>
</comment>
<proteinExistence type="predicted"/>
<keyword evidence="4" id="KW-1015">Disulfide bond</keyword>
<dbReference type="InterPro" id="IPR011161">
    <property type="entry name" value="MHC_I-like_Ag-recog"/>
</dbReference>
<keyword evidence="6" id="KW-1133">Transmembrane helix</keyword>
<evidence type="ECO:0000313" key="8">
    <source>
        <dbReference type="EMBL" id="ELW72781.1"/>
    </source>
</evidence>
<dbReference type="eggNOG" id="ENOG502TM6M">
    <property type="taxonomic scope" value="Eukaryota"/>
</dbReference>
<dbReference type="AlphaFoldDB" id="L9LCV1"/>
<dbReference type="GO" id="GO:0006955">
    <property type="term" value="P:immune response"/>
    <property type="evidence" value="ECO:0007669"/>
    <property type="project" value="TreeGrafter"/>
</dbReference>
<dbReference type="GO" id="GO:0002486">
    <property type="term" value="P:antigen processing and presentation of endogenous peptide antigen via MHC class I via ER pathway, TAP-independent"/>
    <property type="evidence" value="ECO:0007669"/>
    <property type="project" value="TreeGrafter"/>
</dbReference>
<keyword evidence="3 6" id="KW-0472">Membrane</keyword>